<dbReference type="InterPro" id="IPR029787">
    <property type="entry name" value="Nucleotide_cyclase"/>
</dbReference>
<evidence type="ECO:0000259" key="3">
    <source>
        <dbReference type="PROSITE" id="PS50887"/>
    </source>
</evidence>
<evidence type="ECO:0000313" key="5">
    <source>
        <dbReference type="Proteomes" id="UP000291301"/>
    </source>
</evidence>
<sequence length="688" mass="75586">MSFQINSKKQDEIASLAKRLTMDGAGGDPYSAEVRELIGEPDRTGLPIRLRDARTSGAIAMTDEMKGHLARSYQPISRAVLAAAAFYFALITVAHYFDENFVGFLLLGSISVITSIACLSMYLEFRRRELAYEELELRALIVFGLIHGSLVAHHILHLEPPKLIYFTFLALVIATVSISARTAAVAVLIPLFTMLSFAYQAGPETLRQHIFIGIAGTLVAYCMAKLTGTAIRREIQARIVADQLRNSSESLADADMLTGLPNRRHFFRELKSYLKRSRRAGNGFALAIIDLDGFKPVNDKFGHAVGDKLLFEVGRRLAVAGGQSCFAARLGGDEFAVLVENAPEVGDLEGLGQHLRHAISQPYEIIGIQISISASVGFALEQATILTESDLIERADYALYQAKETQSGVVIYSDEHETARRDSAAVEHCLRHCDADREMYVLYQPQVDILSGKTVGFEALARWNSPELGEIRPDVFIAAAERTGRIVEMTPILLRKALAAAAAWDGDFKLSFNLSTRDIDSSAAIDNICQIVSASGYPAHMVEFEVTETLVMADFAQAKSSLAKLSALGARIALDDFGVGYTNFDYIDRLCVDTIKIDRTFVRRLDERGSAEKVIRAMIDMCAKLRIDIVVEGVETERQLAFLRAAGARCIQGYYFSVPMKAAEIPAYLVRGHASAPKENAEFSLMAG</sequence>
<dbReference type="OrthoDB" id="9814202at2"/>
<dbReference type="PANTHER" id="PTHR44757">
    <property type="entry name" value="DIGUANYLATE CYCLASE DGCP"/>
    <property type="match status" value="1"/>
</dbReference>
<reference evidence="4 5" key="1">
    <citation type="journal article" date="2015" name="Antonie Van Leeuwenhoek">
        <title>Oricola cellulosilytica gen. nov., sp. nov., a cellulose-degrading bacterium of the family Phyllobacteriaceae isolated from surface seashore water, and emended descriptions of Mesorhizobium loti and Phyllobacterium myrsinacearum.</title>
        <authorList>
            <person name="Hameed A."/>
            <person name="Shahina M."/>
            <person name="Lai W.A."/>
            <person name="Lin S.Y."/>
            <person name="Young L.S."/>
            <person name="Liu Y.C."/>
            <person name="Hsu Y.H."/>
            <person name="Young C.C."/>
        </authorList>
    </citation>
    <scope>NUCLEOTIDE SEQUENCE [LARGE SCALE GENOMIC DNA]</scope>
    <source>
        <strain evidence="4 5">KCTC 52183</strain>
    </source>
</reference>
<dbReference type="CDD" id="cd01949">
    <property type="entry name" value="GGDEF"/>
    <property type="match status" value="1"/>
</dbReference>
<dbReference type="InterPro" id="IPR000160">
    <property type="entry name" value="GGDEF_dom"/>
</dbReference>
<dbReference type="PROSITE" id="PS50887">
    <property type="entry name" value="GGDEF"/>
    <property type="match status" value="1"/>
</dbReference>
<dbReference type="PANTHER" id="PTHR44757:SF2">
    <property type="entry name" value="BIOFILM ARCHITECTURE MAINTENANCE PROTEIN MBAA"/>
    <property type="match status" value="1"/>
</dbReference>
<name>A0A4R0PFA2_9HYPH</name>
<dbReference type="CDD" id="cd01948">
    <property type="entry name" value="EAL"/>
    <property type="match status" value="1"/>
</dbReference>
<dbReference type="EMBL" id="SJST01000002">
    <property type="protein sequence ID" value="TCD15473.1"/>
    <property type="molecule type" value="Genomic_DNA"/>
</dbReference>
<dbReference type="PROSITE" id="PS50883">
    <property type="entry name" value="EAL"/>
    <property type="match status" value="1"/>
</dbReference>
<dbReference type="SUPFAM" id="SSF55073">
    <property type="entry name" value="Nucleotide cyclase"/>
    <property type="match status" value="1"/>
</dbReference>
<dbReference type="Gene3D" id="3.20.20.450">
    <property type="entry name" value="EAL domain"/>
    <property type="match status" value="1"/>
</dbReference>
<dbReference type="SMART" id="SM00052">
    <property type="entry name" value="EAL"/>
    <property type="match status" value="1"/>
</dbReference>
<organism evidence="4 5">
    <name type="scientific">Oricola cellulosilytica</name>
    <dbReference type="NCBI Taxonomy" id="1429082"/>
    <lineage>
        <taxon>Bacteria</taxon>
        <taxon>Pseudomonadati</taxon>
        <taxon>Pseudomonadota</taxon>
        <taxon>Alphaproteobacteria</taxon>
        <taxon>Hyphomicrobiales</taxon>
        <taxon>Ahrensiaceae</taxon>
        <taxon>Oricola</taxon>
    </lineage>
</organism>
<dbReference type="InterPro" id="IPR052155">
    <property type="entry name" value="Biofilm_reg_signaling"/>
</dbReference>
<dbReference type="Gene3D" id="3.30.70.270">
    <property type="match status" value="1"/>
</dbReference>
<feature type="transmembrane region" description="Helical" evidence="1">
    <location>
        <begin position="137"/>
        <end position="157"/>
    </location>
</feature>
<keyword evidence="1" id="KW-1133">Transmembrane helix</keyword>
<gene>
    <name evidence="4" type="ORF">E0D97_08060</name>
</gene>
<dbReference type="Pfam" id="PF00563">
    <property type="entry name" value="EAL"/>
    <property type="match status" value="1"/>
</dbReference>
<proteinExistence type="predicted"/>
<evidence type="ECO:0000259" key="2">
    <source>
        <dbReference type="PROSITE" id="PS50883"/>
    </source>
</evidence>
<evidence type="ECO:0000313" key="4">
    <source>
        <dbReference type="EMBL" id="TCD15473.1"/>
    </source>
</evidence>
<evidence type="ECO:0000256" key="1">
    <source>
        <dbReference type="SAM" id="Phobius"/>
    </source>
</evidence>
<accession>A0A4R0PFA2</accession>
<keyword evidence="1" id="KW-0472">Membrane</keyword>
<feature type="transmembrane region" description="Helical" evidence="1">
    <location>
        <begin position="163"/>
        <end position="189"/>
    </location>
</feature>
<dbReference type="InterPro" id="IPR001633">
    <property type="entry name" value="EAL_dom"/>
</dbReference>
<feature type="transmembrane region" description="Helical" evidence="1">
    <location>
        <begin position="103"/>
        <end position="125"/>
    </location>
</feature>
<feature type="transmembrane region" description="Helical" evidence="1">
    <location>
        <begin position="79"/>
        <end position="97"/>
    </location>
</feature>
<dbReference type="RefSeq" id="WP_131567585.1">
    <property type="nucleotide sequence ID" value="NZ_JAINFK010000004.1"/>
</dbReference>
<protein>
    <submittedName>
        <fullName evidence="4">EAL domain-containing protein</fullName>
    </submittedName>
</protein>
<keyword evidence="5" id="KW-1185">Reference proteome</keyword>
<dbReference type="SUPFAM" id="SSF141868">
    <property type="entry name" value="EAL domain-like"/>
    <property type="match status" value="1"/>
</dbReference>
<dbReference type="Proteomes" id="UP000291301">
    <property type="component" value="Unassembled WGS sequence"/>
</dbReference>
<keyword evidence="1" id="KW-0812">Transmembrane</keyword>
<comment type="caution">
    <text evidence="4">The sequence shown here is derived from an EMBL/GenBank/DDBJ whole genome shotgun (WGS) entry which is preliminary data.</text>
</comment>
<feature type="transmembrane region" description="Helical" evidence="1">
    <location>
        <begin position="210"/>
        <end position="231"/>
    </location>
</feature>
<feature type="domain" description="GGDEF" evidence="3">
    <location>
        <begin position="282"/>
        <end position="415"/>
    </location>
</feature>
<dbReference type="NCBIfam" id="TIGR00254">
    <property type="entry name" value="GGDEF"/>
    <property type="match status" value="1"/>
</dbReference>
<feature type="domain" description="EAL" evidence="2">
    <location>
        <begin position="423"/>
        <end position="673"/>
    </location>
</feature>
<dbReference type="InterPro" id="IPR043128">
    <property type="entry name" value="Rev_trsase/Diguanyl_cyclase"/>
</dbReference>
<dbReference type="Pfam" id="PF00990">
    <property type="entry name" value="GGDEF"/>
    <property type="match status" value="1"/>
</dbReference>
<dbReference type="SMART" id="SM00267">
    <property type="entry name" value="GGDEF"/>
    <property type="match status" value="1"/>
</dbReference>
<dbReference type="InterPro" id="IPR035919">
    <property type="entry name" value="EAL_sf"/>
</dbReference>
<dbReference type="AlphaFoldDB" id="A0A4R0PFA2"/>